<dbReference type="PANTHER" id="PTHR42852:SF17">
    <property type="entry name" value="THIOREDOXIN-LIKE PROTEIN HI_1115"/>
    <property type="match status" value="1"/>
</dbReference>
<dbReference type="InterPro" id="IPR013766">
    <property type="entry name" value="Thioredoxin_domain"/>
</dbReference>
<dbReference type="CDD" id="cd02966">
    <property type="entry name" value="TlpA_like_family"/>
    <property type="match status" value="1"/>
</dbReference>
<dbReference type="Pfam" id="PF08534">
    <property type="entry name" value="Redoxin"/>
    <property type="match status" value="1"/>
</dbReference>
<dbReference type="Gene3D" id="3.40.30.10">
    <property type="entry name" value="Glutaredoxin"/>
    <property type="match status" value="1"/>
</dbReference>
<dbReference type="InterPro" id="IPR036249">
    <property type="entry name" value="Thioredoxin-like_sf"/>
</dbReference>
<evidence type="ECO:0000259" key="1">
    <source>
        <dbReference type="PROSITE" id="PS51352"/>
    </source>
</evidence>
<protein>
    <submittedName>
        <fullName evidence="2">Redoxin family protein</fullName>
    </submittedName>
</protein>
<reference evidence="2 3" key="1">
    <citation type="submission" date="2024-09" db="EMBL/GenBank/DDBJ databases">
        <authorList>
            <person name="Sun Q."/>
            <person name="Mori K."/>
        </authorList>
    </citation>
    <scope>NUCLEOTIDE SEQUENCE [LARGE SCALE GENOMIC DNA]</scope>
    <source>
        <strain evidence="2 3">CECT 8286</strain>
    </source>
</reference>
<dbReference type="Proteomes" id="UP001589605">
    <property type="component" value="Unassembled WGS sequence"/>
</dbReference>
<dbReference type="SUPFAM" id="SSF52833">
    <property type="entry name" value="Thioredoxin-like"/>
    <property type="match status" value="1"/>
</dbReference>
<dbReference type="InterPro" id="IPR050553">
    <property type="entry name" value="Thioredoxin_ResA/DsbE_sf"/>
</dbReference>
<sequence>MSKSKNNKISNVLFAVFILLLLIPQTRQPIQVFLQKGLALFSPAVEDKSDQERLDTYQWNLTDLNGVSYDFKSAEGKVVLINFWATWCPPCIAEMPSLVKLHDDYKGKIQFLFVSNEDKAVIAAFLKKRGFNLPVHQPVSAVPEALNTSSIPRTLLIGKDGSIVIDKTGASNWNSDTVRETIDKLLLE</sequence>
<proteinExistence type="predicted"/>
<evidence type="ECO:0000313" key="2">
    <source>
        <dbReference type="EMBL" id="MFB9052879.1"/>
    </source>
</evidence>
<evidence type="ECO:0000313" key="3">
    <source>
        <dbReference type="Proteomes" id="UP001589605"/>
    </source>
</evidence>
<organism evidence="2 3">
    <name type="scientific">Formosa undariae</name>
    <dbReference type="NCBI Taxonomy" id="1325436"/>
    <lineage>
        <taxon>Bacteria</taxon>
        <taxon>Pseudomonadati</taxon>
        <taxon>Bacteroidota</taxon>
        <taxon>Flavobacteriia</taxon>
        <taxon>Flavobacteriales</taxon>
        <taxon>Flavobacteriaceae</taxon>
        <taxon>Formosa</taxon>
    </lineage>
</organism>
<dbReference type="PROSITE" id="PS51352">
    <property type="entry name" value="THIOREDOXIN_2"/>
    <property type="match status" value="1"/>
</dbReference>
<dbReference type="RefSeq" id="WP_382382054.1">
    <property type="nucleotide sequence ID" value="NZ_JBHMEZ010000003.1"/>
</dbReference>
<dbReference type="PANTHER" id="PTHR42852">
    <property type="entry name" value="THIOL:DISULFIDE INTERCHANGE PROTEIN DSBE"/>
    <property type="match status" value="1"/>
</dbReference>
<accession>A0ABV5F0C8</accession>
<dbReference type="InterPro" id="IPR013740">
    <property type="entry name" value="Redoxin"/>
</dbReference>
<name>A0ABV5F0C8_9FLAO</name>
<gene>
    <name evidence="2" type="ORF">ACFFVB_07280</name>
</gene>
<comment type="caution">
    <text evidence="2">The sequence shown here is derived from an EMBL/GenBank/DDBJ whole genome shotgun (WGS) entry which is preliminary data.</text>
</comment>
<feature type="domain" description="Thioredoxin" evidence="1">
    <location>
        <begin position="34"/>
        <end position="187"/>
    </location>
</feature>
<keyword evidence="3" id="KW-1185">Reference proteome</keyword>
<dbReference type="EMBL" id="JBHMEZ010000003">
    <property type="protein sequence ID" value="MFB9052879.1"/>
    <property type="molecule type" value="Genomic_DNA"/>
</dbReference>